<proteinExistence type="predicted"/>
<keyword evidence="1" id="KW-1133">Transmembrane helix</keyword>
<dbReference type="AlphaFoldDB" id="A0AAV2YTA3"/>
<reference evidence="2" key="1">
    <citation type="submission" date="2022-11" db="EMBL/GenBank/DDBJ databases">
        <authorList>
            <person name="Morgan W.R."/>
            <person name="Tartar A."/>
        </authorList>
    </citation>
    <scope>NUCLEOTIDE SEQUENCE</scope>
    <source>
        <strain evidence="2">ARSEF 373</strain>
    </source>
</reference>
<keyword evidence="1" id="KW-0472">Membrane</keyword>
<evidence type="ECO:0000313" key="2">
    <source>
        <dbReference type="EMBL" id="DAZ97008.1"/>
    </source>
</evidence>
<dbReference type="Proteomes" id="UP001146120">
    <property type="component" value="Unassembled WGS sequence"/>
</dbReference>
<accession>A0AAV2YTA3</accession>
<comment type="caution">
    <text evidence="2">The sequence shown here is derived from an EMBL/GenBank/DDBJ whole genome shotgun (WGS) entry which is preliminary data.</text>
</comment>
<name>A0AAV2YTA3_9STRA</name>
<protein>
    <recommendedName>
        <fullName evidence="4">Protein BIG1</fullName>
    </recommendedName>
</protein>
<reference evidence="2" key="2">
    <citation type="journal article" date="2023" name="Microbiol Resour">
        <title>Decontamination and Annotation of the Draft Genome Sequence of the Oomycete Lagenidium giganteum ARSEF 373.</title>
        <authorList>
            <person name="Morgan W.R."/>
            <person name="Tartar A."/>
        </authorList>
    </citation>
    <scope>NUCLEOTIDE SEQUENCE</scope>
    <source>
        <strain evidence="2">ARSEF 373</strain>
    </source>
</reference>
<evidence type="ECO:0000256" key="1">
    <source>
        <dbReference type="SAM" id="Phobius"/>
    </source>
</evidence>
<keyword evidence="1" id="KW-0812">Transmembrane</keyword>
<evidence type="ECO:0008006" key="4">
    <source>
        <dbReference type="Google" id="ProtNLM"/>
    </source>
</evidence>
<organism evidence="2 3">
    <name type="scientific">Lagenidium giganteum</name>
    <dbReference type="NCBI Taxonomy" id="4803"/>
    <lineage>
        <taxon>Eukaryota</taxon>
        <taxon>Sar</taxon>
        <taxon>Stramenopiles</taxon>
        <taxon>Oomycota</taxon>
        <taxon>Peronosporomycetes</taxon>
        <taxon>Pythiales</taxon>
        <taxon>Pythiaceae</taxon>
    </lineage>
</organism>
<sequence>MAWTRLVQAAVVAAAAAVHTAVATTSTLYPHVPLLMWSERSTFTKGSYLAEELDVTSVVETFKRIADGAIGSEYTQHILNDKREEPVSELLCVFLRQNLELGDLNAGAYLASAFNADKSSVVIPQTTRMYSLTSTAKPDELPNTVVPLGSLETFLKGDGSSLLNNHKTDVIFVKLPADVKDVDQTIKDAVEVLKKETNGLVDFALTGDEAEPTQFTSRRLAAKKDAPIPVCEPDYKLGFSNGKAFCFPHYVRATPEVMAGILFGFFFLFLSYVGLSVLNAIQTPTRYPLHGPPKGKEF</sequence>
<gene>
    <name evidence="2" type="ORF">N0F65_011923</name>
</gene>
<dbReference type="EMBL" id="DAKRPA010000149">
    <property type="protein sequence ID" value="DAZ97008.1"/>
    <property type="molecule type" value="Genomic_DNA"/>
</dbReference>
<keyword evidence="3" id="KW-1185">Reference proteome</keyword>
<feature type="transmembrane region" description="Helical" evidence="1">
    <location>
        <begin position="257"/>
        <end position="281"/>
    </location>
</feature>
<evidence type="ECO:0000313" key="3">
    <source>
        <dbReference type="Proteomes" id="UP001146120"/>
    </source>
</evidence>